<name>A0A4Q1BS97_TREME</name>
<dbReference type="PANTHER" id="PTHR23168:SF0">
    <property type="entry name" value="MITOTIC SPINDLE ASSEMBLY CHECKPOINT PROTEIN MAD1"/>
    <property type="match status" value="1"/>
</dbReference>
<evidence type="ECO:0000256" key="2">
    <source>
        <dbReference type="ARBA" id="ARBA00008029"/>
    </source>
</evidence>
<feature type="coiled-coil region" evidence="8">
    <location>
        <begin position="136"/>
        <end position="163"/>
    </location>
</feature>
<dbReference type="AlphaFoldDB" id="A0A4Q1BS97"/>
<keyword evidence="11" id="KW-1185">Reference proteome</keyword>
<accession>A0A4Q1BS97</accession>
<keyword evidence="6" id="KW-0539">Nucleus</keyword>
<dbReference type="Gene3D" id="3.30.457.60">
    <property type="match status" value="1"/>
</dbReference>
<evidence type="ECO:0000256" key="1">
    <source>
        <dbReference type="ARBA" id="ARBA00004123"/>
    </source>
</evidence>
<evidence type="ECO:0000256" key="3">
    <source>
        <dbReference type="ARBA" id="ARBA00022019"/>
    </source>
</evidence>
<dbReference type="GO" id="GO:0072686">
    <property type="term" value="C:mitotic spindle"/>
    <property type="evidence" value="ECO:0007669"/>
    <property type="project" value="TreeGrafter"/>
</dbReference>
<dbReference type="PANTHER" id="PTHR23168">
    <property type="entry name" value="MITOTIC SPINDLE ASSEMBLY CHECKPOINT PROTEIN MAD1 MITOTIC ARREST DEFICIENT-LIKE PROTEIN 1"/>
    <property type="match status" value="1"/>
</dbReference>
<dbReference type="VEuPathDB" id="FungiDB:TREMEDRAFT_67570"/>
<dbReference type="SUPFAM" id="SSF75704">
    <property type="entry name" value="Mitotic arrest deficient-like 1, Mad1"/>
    <property type="match status" value="1"/>
</dbReference>
<evidence type="ECO:0000256" key="7">
    <source>
        <dbReference type="ARBA" id="ARBA00023306"/>
    </source>
</evidence>
<evidence type="ECO:0000256" key="8">
    <source>
        <dbReference type="SAM" id="Coils"/>
    </source>
</evidence>
<dbReference type="InterPro" id="IPR008672">
    <property type="entry name" value="Mad1"/>
</dbReference>
<feature type="region of interest" description="Disordered" evidence="9">
    <location>
        <begin position="208"/>
        <end position="229"/>
    </location>
</feature>
<keyword evidence="4" id="KW-0132">Cell division</keyword>
<evidence type="ECO:0000256" key="4">
    <source>
        <dbReference type="ARBA" id="ARBA00022618"/>
    </source>
</evidence>
<dbReference type="Gene3D" id="6.10.250.90">
    <property type="match status" value="1"/>
</dbReference>
<organism evidence="10 11">
    <name type="scientific">Tremella mesenterica</name>
    <name type="common">Jelly fungus</name>
    <dbReference type="NCBI Taxonomy" id="5217"/>
    <lineage>
        <taxon>Eukaryota</taxon>
        <taxon>Fungi</taxon>
        <taxon>Dikarya</taxon>
        <taxon>Basidiomycota</taxon>
        <taxon>Agaricomycotina</taxon>
        <taxon>Tremellomycetes</taxon>
        <taxon>Tremellales</taxon>
        <taxon>Tremellaceae</taxon>
        <taxon>Tremella</taxon>
    </lineage>
</organism>
<keyword evidence="7" id="KW-0131">Cell cycle</keyword>
<comment type="caution">
    <text evidence="10">The sequence shown here is derived from an EMBL/GenBank/DDBJ whole genome shotgun (WGS) entry which is preliminary data.</text>
</comment>
<sequence length="708" mass="80424">MEGDKLPSSLIGSSGRVSIGGHSRSRSSVGSMFTPVQRDKLLGKRGAGDAGLEDPNTIRKQLAQSQSHQTTLKRDILTLEAREREQARKIEEQRVMIDKLKRERMILLEGETEERQTGESREKEWSEERLTMAGQMKILREKNAELAESLERLRSEHNHLCNKHSTLDMQYRSQSTLYESKLKDLQVECDSLRQWERRAKGLSIDLEEEKRRSEQRMQRTEDAASDRQVDEKVRLELKRQSQHLITLEKKNVEMAIELNELRQKRKEVDASERASREVERALREEIRTLSEQLERARRDMESLTQTYSDPSGPTGDIATLQGRLATLSNLHSQATAELAGKDKQIHSLQSRLSELSQSSTASIVELKKQLDSAERELRWAKEGRAQAERREELARKEAVALSRRATGGDIPSPGDQTAKVKQLEQLVEMYKAELESISRDSREVEERLAQGAGLVKQSALQAAEARVEQLEKDIESLEHTISQLTSANTTLDAEVNDLMRRVASGEYNPAKERCIELKDNPASRQMAIRTQMLEDLRQENQTLLAQLSTMKGPAMEIKEKEKVDGNASGMVPRASYDRLVKEKEELEKAHAKRLLRLKEIFGSKSKEFLEAVYSLLGWRIKFDESGADIRLSSMYAPKGKMGLTLRFASHEGHFGTMQMTGGMAKGLEDVRHFWIVERQSVPGFLAQVTTEMFEKTTIGRAAGYVGLE</sequence>
<dbReference type="FunCoup" id="A0A4Q1BS97">
    <property type="interactions" value="435"/>
</dbReference>
<comment type="subcellular location">
    <subcellularLocation>
        <location evidence="1">Nucleus</location>
    </subcellularLocation>
</comment>
<feature type="coiled-coil region" evidence="8">
    <location>
        <begin position="356"/>
        <end position="494"/>
    </location>
</feature>
<gene>
    <name evidence="10" type="ORF">M231_01739</name>
</gene>
<feature type="region of interest" description="Disordered" evidence="9">
    <location>
        <begin position="1"/>
        <end position="37"/>
    </location>
</feature>
<dbReference type="GO" id="GO:0007094">
    <property type="term" value="P:mitotic spindle assembly checkpoint signaling"/>
    <property type="evidence" value="ECO:0007669"/>
    <property type="project" value="InterPro"/>
</dbReference>
<dbReference type="OrthoDB" id="331602at2759"/>
<reference evidence="10 11" key="1">
    <citation type="submission" date="2016-06" db="EMBL/GenBank/DDBJ databases">
        <title>Evolution of pathogenesis and genome organization in the Tremellales.</title>
        <authorList>
            <person name="Cuomo C."/>
            <person name="Litvintseva A."/>
            <person name="Heitman J."/>
            <person name="Chen Y."/>
            <person name="Sun S."/>
            <person name="Springer D."/>
            <person name="Dromer F."/>
            <person name="Young S."/>
            <person name="Zeng Q."/>
            <person name="Chapman S."/>
            <person name="Gujja S."/>
            <person name="Saif S."/>
            <person name="Birren B."/>
        </authorList>
    </citation>
    <scope>NUCLEOTIDE SEQUENCE [LARGE SCALE GENOMIC DNA]</scope>
    <source>
        <strain evidence="10 11">ATCC 28783</strain>
    </source>
</reference>
<evidence type="ECO:0000256" key="6">
    <source>
        <dbReference type="ARBA" id="ARBA00023242"/>
    </source>
</evidence>
<evidence type="ECO:0000256" key="9">
    <source>
        <dbReference type="SAM" id="MobiDB-lite"/>
    </source>
</evidence>
<keyword evidence="8" id="KW-0175">Coiled coil</keyword>
<dbReference type="STRING" id="5217.A0A4Q1BS97"/>
<dbReference type="EMBL" id="SDIL01000013">
    <property type="protein sequence ID" value="RXK40891.1"/>
    <property type="molecule type" value="Genomic_DNA"/>
</dbReference>
<evidence type="ECO:0000313" key="10">
    <source>
        <dbReference type="EMBL" id="RXK40891.1"/>
    </source>
</evidence>
<keyword evidence="5" id="KW-0498">Mitosis</keyword>
<protein>
    <recommendedName>
        <fullName evidence="3">Spindle assembly checkpoint component MAD1</fullName>
    </recommendedName>
</protein>
<feature type="compositionally biased region" description="Low complexity" evidence="9">
    <location>
        <begin position="8"/>
        <end position="31"/>
    </location>
</feature>
<comment type="similarity">
    <text evidence="2">Belongs to the MAD1 family.</text>
</comment>
<dbReference type="InParanoid" id="A0A4Q1BS97"/>
<dbReference type="GO" id="GO:0000776">
    <property type="term" value="C:kinetochore"/>
    <property type="evidence" value="ECO:0007669"/>
    <property type="project" value="TreeGrafter"/>
</dbReference>
<dbReference type="Proteomes" id="UP000289152">
    <property type="component" value="Unassembled WGS sequence"/>
</dbReference>
<evidence type="ECO:0000256" key="5">
    <source>
        <dbReference type="ARBA" id="ARBA00022776"/>
    </source>
</evidence>
<dbReference type="Pfam" id="PF05557">
    <property type="entry name" value="MAD"/>
    <property type="match status" value="1"/>
</dbReference>
<dbReference type="GO" id="GO:0051301">
    <property type="term" value="P:cell division"/>
    <property type="evidence" value="ECO:0007669"/>
    <property type="project" value="UniProtKB-KW"/>
</dbReference>
<dbReference type="GO" id="GO:0005635">
    <property type="term" value="C:nuclear envelope"/>
    <property type="evidence" value="ECO:0007669"/>
    <property type="project" value="TreeGrafter"/>
</dbReference>
<dbReference type="GO" id="GO:0051315">
    <property type="term" value="P:attachment of mitotic spindle microtubules to kinetochore"/>
    <property type="evidence" value="ECO:0007669"/>
    <property type="project" value="TreeGrafter"/>
</dbReference>
<proteinExistence type="inferred from homology"/>
<evidence type="ECO:0000313" key="11">
    <source>
        <dbReference type="Proteomes" id="UP000289152"/>
    </source>
</evidence>